<dbReference type="AlphaFoldDB" id="A0A1K0JNG5"/>
<dbReference type="InterPro" id="IPR048020">
    <property type="entry name" value="Transpos_IS3"/>
</dbReference>
<dbReference type="Pfam" id="PF13333">
    <property type="entry name" value="rve_2"/>
    <property type="match status" value="1"/>
</dbReference>
<name>A0A1K0JNG5_CUPNE</name>
<organism evidence="2">
    <name type="scientific">Cupriavidus necator</name>
    <name type="common">Alcaligenes eutrophus</name>
    <name type="synonym">Ralstonia eutropha</name>
    <dbReference type="NCBI Taxonomy" id="106590"/>
    <lineage>
        <taxon>Bacteria</taxon>
        <taxon>Pseudomonadati</taxon>
        <taxon>Pseudomonadota</taxon>
        <taxon>Betaproteobacteria</taxon>
        <taxon>Burkholderiales</taxon>
        <taxon>Burkholderiaceae</taxon>
        <taxon>Cupriavidus</taxon>
    </lineage>
</organism>
<dbReference type="GO" id="GO:0015074">
    <property type="term" value="P:DNA integration"/>
    <property type="evidence" value="ECO:0007669"/>
    <property type="project" value="InterPro"/>
</dbReference>
<accession>A0A1K0JNG5</accession>
<dbReference type="EMBL" id="FMSH01000257">
    <property type="protein sequence ID" value="SCU76657.1"/>
    <property type="molecule type" value="Genomic_DNA"/>
</dbReference>
<dbReference type="InterPro" id="IPR025948">
    <property type="entry name" value="HTH-like_dom"/>
</dbReference>
<proteinExistence type="predicted"/>
<evidence type="ECO:0000259" key="1">
    <source>
        <dbReference type="PROSITE" id="PS50994"/>
    </source>
</evidence>
<dbReference type="SUPFAM" id="SSF53098">
    <property type="entry name" value="Ribonuclease H-like"/>
    <property type="match status" value="1"/>
</dbReference>
<dbReference type="InterPro" id="IPR001584">
    <property type="entry name" value="Integrase_cat-core"/>
</dbReference>
<dbReference type="PROSITE" id="PS50994">
    <property type="entry name" value="INTEGRASE"/>
    <property type="match status" value="1"/>
</dbReference>
<dbReference type="InterPro" id="IPR050900">
    <property type="entry name" value="Transposase_IS3/IS150/IS904"/>
</dbReference>
<dbReference type="PANTHER" id="PTHR46889">
    <property type="entry name" value="TRANSPOSASE INSF FOR INSERTION SEQUENCE IS3B-RELATED"/>
    <property type="match status" value="1"/>
</dbReference>
<feature type="domain" description="Integrase catalytic" evidence="1">
    <location>
        <begin position="127"/>
        <end position="288"/>
    </location>
</feature>
<dbReference type="NCBIfam" id="NF033516">
    <property type="entry name" value="transpos_IS3"/>
    <property type="match status" value="1"/>
</dbReference>
<dbReference type="PANTHER" id="PTHR46889:SF4">
    <property type="entry name" value="TRANSPOSASE INSO FOR INSERTION SEQUENCE ELEMENT IS911B-RELATED"/>
    <property type="match status" value="1"/>
</dbReference>
<reference evidence="2" key="1">
    <citation type="submission" date="2016-09" db="EMBL/GenBank/DDBJ databases">
        <authorList>
            <person name="Capua I."/>
            <person name="De Benedictis P."/>
            <person name="Joannis T."/>
            <person name="Lombin L.H."/>
            <person name="Cattoli G."/>
        </authorList>
    </citation>
    <scope>NUCLEOTIDE SEQUENCE</scope>
    <source>
        <strain evidence="2">B9</strain>
    </source>
</reference>
<evidence type="ECO:0000313" key="2">
    <source>
        <dbReference type="EMBL" id="SCU76657.1"/>
    </source>
</evidence>
<dbReference type="Pfam" id="PF00665">
    <property type="entry name" value="rve"/>
    <property type="match status" value="1"/>
</dbReference>
<dbReference type="Pfam" id="PF13276">
    <property type="entry name" value="HTH_21"/>
    <property type="match status" value="1"/>
</dbReference>
<dbReference type="InterPro" id="IPR012337">
    <property type="entry name" value="RNaseH-like_sf"/>
</dbReference>
<dbReference type="GO" id="GO:0003676">
    <property type="term" value="F:nucleic acid binding"/>
    <property type="evidence" value="ECO:0007669"/>
    <property type="project" value="InterPro"/>
</dbReference>
<dbReference type="InterPro" id="IPR036397">
    <property type="entry name" value="RNaseH_sf"/>
</dbReference>
<dbReference type="Gene3D" id="3.30.420.10">
    <property type="entry name" value="Ribonuclease H-like superfamily/Ribonuclease H"/>
    <property type="match status" value="1"/>
</dbReference>
<gene>
    <name evidence="2" type="ORF">CNECB9_330001</name>
</gene>
<protein>
    <recommendedName>
        <fullName evidence="1">Integrase catalytic domain-containing protein</fullName>
    </recommendedName>
</protein>
<sequence length="297" mass="34263">MRYAFIERNRRYWPVSVLCELLGVSPSGYHQRKQRTVSTDRPDRGRLSDDALLAHIKAIHVGVKGEYGWPRMWKELLARGVRVGKERVRKLMALHGIRARHKRKYIATTNSNHDLPVAPNLLQRDFSPAAPNQVWTSDITYVATAEGWLYLVVIIDLFSRQVVGWSMQPHMKAELVTDALRMAWFRRRPEAGVIVHTDRGSQYCSHLFQDALKAYGMRSSMSRRGDCWDNAPTESLWGSLKVARLHGRQFATRRAAMDEVIDWLGFYNASRLHSTLGYVSPMTFEKNWFAARQHRAA</sequence>